<keyword evidence="4 9" id="KW-0808">Transferase</keyword>
<feature type="binding site" evidence="9">
    <location>
        <begin position="104"/>
        <end position="114"/>
    </location>
    <ligand>
        <name>ATP</name>
        <dbReference type="ChEBI" id="CHEBI:30616"/>
    </ligand>
</feature>
<evidence type="ECO:0000256" key="3">
    <source>
        <dbReference type="ARBA" id="ARBA00017473"/>
    </source>
</evidence>
<evidence type="ECO:0000256" key="2">
    <source>
        <dbReference type="ARBA" id="ARBA00012052"/>
    </source>
</evidence>
<dbReference type="PIRSF" id="PIRSF010376">
    <property type="entry name" value="IspE"/>
    <property type="match status" value="1"/>
</dbReference>
<dbReference type="GO" id="GO:0019288">
    <property type="term" value="P:isopentenyl diphosphate biosynthetic process, methylerythritol 4-phosphate pathway"/>
    <property type="evidence" value="ECO:0007669"/>
    <property type="project" value="UniProtKB-UniRule"/>
</dbReference>
<evidence type="ECO:0000256" key="9">
    <source>
        <dbReference type="HAMAP-Rule" id="MF_00061"/>
    </source>
</evidence>
<dbReference type="InterPro" id="IPR013750">
    <property type="entry name" value="GHMP_kinase_C_dom"/>
</dbReference>
<dbReference type="GO" id="GO:0016114">
    <property type="term" value="P:terpenoid biosynthetic process"/>
    <property type="evidence" value="ECO:0007669"/>
    <property type="project" value="UniProtKB-UniRule"/>
</dbReference>
<comment type="caution">
    <text evidence="12">The sequence shown here is derived from an EMBL/GenBank/DDBJ whole genome shotgun (WGS) entry which is preliminary data.</text>
</comment>
<dbReference type="Pfam" id="PF08544">
    <property type="entry name" value="GHMP_kinases_C"/>
    <property type="match status" value="1"/>
</dbReference>
<dbReference type="InterPro" id="IPR006204">
    <property type="entry name" value="GHMP_kinase_N_dom"/>
</dbReference>
<dbReference type="InterPro" id="IPR014721">
    <property type="entry name" value="Ribsml_uS5_D2-typ_fold_subgr"/>
</dbReference>
<evidence type="ECO:0000259" key="10">
    <source>
        <dbReference type="Pfam" id="PF00288"/>
    </source>
</evidence>
<keyword evidence="5 9" id="KW-0547">Nucleotide-binding</keyword>
<evidence type="ECO:0000313" key="13">
    <source>
        <dbReference type="Proteomes" id="UP000824078"/>
    </source>
</evidence>
<organism evidence="12 13">
    <name type="scientific">Candidatus Coprovicinus avistercoris</name>
    <dbReference type="NCBI Taxonomy" id="2840754"/>
    <lineage>
        <taxon>Bacteria</taxon>
        <taxon>Bacillati</taxon>
        <taxon>Actinomycetota</taxon>
        <taxon>Coriobacteriia</taxon>
        <taxon>Coriobacteriales</taxon>
        <taxon>Coriobacteriaceae</taxon>
        <taxon>Coriobacteriaceae incertae sedis</taxon>
        <taxon>Candidatus Coprovicinus</taxon>
    </lineage>
</organism>
<dbReference type="AlphaFoldDB" id="A0A9D1L4G6"/>
<dbReference type="GO" id="GO:0005524">
    <property type="term" value="F:ATP binding"/>
    <property type="evidence" value="ECO:0007669"/>
    <property type="project" value="UniProtKB-UniRule"/>
</dbReference>
<evidence type="ECO:0000256" key="7">
    <source>
        <dbReference type="ARBA" id="ARBA00022840"/>
    </source>
</evidence>
<dbReference type="NCBIfam" id="TIGR00154">
    <property type="entry name" value="ispE"/>
    <property type="match status" value="1"/>
</dbReference>
<evidence type="ECO:0000256" key="5">
    <source>
        <dbReference type="ARBA" id="ARBA00022741"/>
    </source>
</evidence>
<dbReference type="GO" id="GO:0050515">
    <property type="term" value="F:4-(cytidine 5'-diphospho)-2-C-methyl-D-erythritol kinase activity"/>
    <property type="evidence" value="ECO:0007669"/>
    <property type="project" value="UniProtKB-UniRule"/>
</dbReference>
<reference evidence="12" key="2">
    <citation type="journal article" date="2021" name="PeerJ">
        <title>Extensive microbial diversity within the chicken gut microbiome revealed by metagenomics and culture.</title>
        <authorList>
            <person name="Gilroy R."/>
            <person name="Ravi A."/>
            <person name="Getino M."/>
            <person name="Pursley I."/>
            <person name="Horton D.L."/>
            <person name="Alikhan N.F."/>
            <person name="Baker D."/>
            <person name="Gharbi K."/>
            <person name="Hall N."/>
            <person name="Watson M."/>
            <person name="Adriaenssens E.M."/>
            <person name="Foster-Nyarko E."/>
            <person name="Jarju S."/>
            <person name="Secka A."/>
            <person name="Antonio M."/>
            <person name="Oren A."/>
            <person name="Chaudhuri R.R."/>
            <person name="La Ragione R."/>
            <person name="Hildebrand F."/>
            <person name="Pallen M.J."/>
        </authorList>
    </citation>
    <scope>NUCLEOTIDE SEQUENCE</scope>
    <source>
        <strain evidence="12">ChiHjej12B11-29160</strain>
    </source>
</reference>
<feature type="active site" evidence="9">
    <location>
        <position position="146"/>
    </location>
</feature>
<keyword evidence="9" id="KW-0414">Isoprene biosynthesis</keyword>
<reference evidence="12" key="1">
    <citation type="submission" date="2020-10" db="EMBL/GenBank/DDBJ databases">
        <authorList>
            <person name="Gilroy R."/>
        </authorList>
    </citation>
    <scope>NUCLEOTIDE SEQUENCE</scope>
    <source>
        <strain evidence="12">ChiHjej12B11-29160</strain>
    </source>
</reference>
<feature type="domain" description="GHMP kinase N-terminal" evidence="10">
    <location>
        <begin position="76"/>
        <end position="154"/>
    </location>
</feature>
<evidence type="ECO:0000313" key="12">
    <source>
        <dbReference type="EMBL" id="HIU24579.1"/>
    </source>
</evidence>
<dbReference type="Pfam" id="PF00288">
    <property type="entry name" value="GHMP_kinases_N"/>
    <property type="match status" value="1"/>
</dbReference>
<dbReference type="Gene3D" id="3.30.230.10">
    <property type="match status" value="1"/>
</dbReference>
<evidence type="ECO:0000259" key="11">
    <source>
        <dbReference type="Pfam" id="PF08544"/>
    </source>
</evidence>
<dbReference type="InterPro" id="IPR020568">
    <property type="entry name" value="Ribosomal_Su5_D2-typ_SF"/>
</dbReference>
<dbReference type="HAMAP" id="MF_00061">
    <property type="entry name" value="IspE"/>
    <property type="match status" value="1"/>
</dbReference>
<gene>
    <name evidence="9 12" type="primary">ispE</name>
    <name evidence="12" type="ORF">IAD17_06620</name>
</gene>
<dbReference type="SUPFAM" id="SSF55060">
    <property type="entry name" value="GHMP Kinase, C-terminal domain"/>
    <property type="match status" value="1"/>
</dbReference>
<evidence type="ECO:0000256" key="6">
    <source>
        <dbReference type="ARBA" id="ARBA00022777"/>
    </source>
</evidence>
<dbReference type="InterPro" id="IPR004424">
    <property type="entry name" value="IspE"/>
</dbReference>
<dbReference type="PANTHER" id="PTHR43527:SF2">
    <property type="entry name" value="4-DIPHOSPHOCYTIDYL-2-C-METHYL-D-ERYTHRITOL KINASE, CHLOROPLASTIC"/>
    <property type="match status" value="1"/>
</dbReference>
<name>A0A9D1L4G6_9ACTN</name>
<dbReference type="SUPFAM" id="SSF54211">
    <property type="entry name" value="Ribosomal protein S5 domain 2-like"/>
    <property type="match status" value="1"/>
</dbReference>
<dbReference type="EMBL" id="DVMQ01000018">
    <property type="protein sequence ID" value="HIU24579.1"/>
    <property type="molecule type" value="Genomic_DNA"/>
</dbReference>
<protein>
    <recommendedName>
        <fullName evidence="3 9">4-diphosphocytidyl-2-C-methyl-D-erythritol kinase</fullName>
        <shortName evidence="9">CMK</shortName>
        <ecNumber evidence="2 9">2.7.1.148</ecNumber>
    </recommendedName>
    <alternativeName>
        <fullName evidence="8 9">4-(cytidine-5'-diphospho)-2-C-methyl-D-erythritol kinase</fullName>
    </alternativeName>
</protein>
<comment type="function">
    <text evidence="9">Catalyzes the phosphorylation of the position 2 hydroxy group of 4-diphosphocytidyl-2C-methyl-D-erythritol.</text>
</comment>
<comment type="pathway">
    <text evidence="9">Isoprenoid biosynthesis; isopentenyl diphosphate biosynthesis via DXP pathway; isopentenyl diphosphate from 1-deoxy-D-xylulose 5-phosphate: step 3/6.</text>
</comment>
<feature type="active site" evidence="9">
    <location>
        <position position="21"/>
    </location>
</feature>
<dbReference type="Gene3D" id="3.30.70.890">
    <property type="entry name" value="GHMP kinase, C-terminal domain"/>
    <property type="match status" value="1"/>
</dbReference>
<dbReference type="EC" id="2.7.1.148" evidence="2 9"/>
<feature type="domain" description="GHMP kinase C-terminal" evidence="11">
    <location>
        <begin position="209"/>
        <end position="283"/>
    </location>
</feature>
<dbReference type="PANTHER" id="PTHR43527">
    <property type="entry name" value="4-DIPHOSPHOCYTIDYL-2-C-METHYL-D-ERYTHRITOL KINASE, CHLOROPLASTIC"/>
    <property type="match status" value="1"/>
</dbReference>
<accession>A0A9D1L4G6</accession>
<evidence type="ECO:0000256" key="1">
    <source>
        <dbReference type="ARBA" id="ARBA00009684"/>
    </source>
</evidence>
<evidence type="ECO:0000256" key="4">
    <source>
        <dbReference type="ARBA" id="ARBA00022679"/>
    </source>
</evidence>
<dbReference type="InterPro" id="IPR036554">
    <property type="entry name" value="GHMP_kinase_C_sf"/>
</dbReference>
<dbReference type="Proteomes" id="UP000824078">
    <property type="component" value="Unassembled WGS sequence"/>
</dbReference>
<sequence length="302" mass="31896">MASALSYAASDGWLAFEAPAKINLYLGVYTEKDERGYHRVDSVMTAVDISDKVFVRPAKDLSVSCDPSAHVPQEKNTCWKAAQAFASMFSYDASVEIHIEKHIPSQAGLGGASADAAAVLCALCELSGIDTADVRVSEVARQVGADVPFFLSGKPCYFAGAGDVLAEEFAALDALPVVLVRPPGHGVSTPAAYADFDRCPVEAGSLDKMLSALRAGDTDKMVCAVTNNLGPVACRLHEGCAQVLKWLSNQDHALVAQVSGSGSCVFALCDNSDNATRIAQAAQIYGWWSCATKVRDHGICCI</sequence>
<comment type="similarity">
    <text evidence="1 9">Belongs to the GHMP kinase family. IspE subfamily.</text>
</comment>
<keyword evidence="6 9" id="KW-0418">Kinase</keyword>
<evidence type="ECO:0000256" key="8">
    <source>
        <dbReference type="ARBA" id="ARBA00032554"/>
    </source>
</evidence>
<comment type="catalytic activity">
    <reaction evidence="9">
        <text>4-CDP-2-C-methyl-D-erythritol + ATP = 4-CDP-2-C-methyl-D-erythritol 2-phosphate + ADP + H(+)</text>
        <dbReference type="Rhea" id="RHEA:18437"/>
        <dbReference type="ChEBI" id="CHEBI:15378"/>
        <dbReference type="ChEBI" id="CHEBI:30616"/>
        <dbReference type="ChEBI" id="CHEBI:57823"/>
        <dbReference type="ChEBI" id="CHEBI:57919"/>
        <dbReference type="ChEBI" id="CHEBI:456216"/>
        <dbReference type="EC" id="2.7.1.148"/>
    </reaction>
</comment>
<proteinExistence type="inferred from homology"/>
<keyword evidence="7 9" id="KW-0067">ATP-binding</keyword>